<proteinExistence type="predicted"/>
<keyword evidence="2" id="KW-0812">Transmembrane</keyword>
<feature type="compositionally biased region" description="Low complexity" evidence="1">
    <location>
        <begin position="76"/>
        <end position="95"/>
    </location>
</feature>
<feature type="compositionally biased region" description="Basic residues" evidence="1">
    <location>
        <begin position="199"/>
        <end position="209"/>
    </location>
</feature>
<feature type="region of interest" description="Disordered" evidence="1">
    <location>
        <begin position="199"/>
        <end position="261"/>
    </location>
</feature>
<feature type="compositionally biased region" description="Polar residues" evidence="1">
    <location>
        <begin position="234"/>
        <end position="244"/>
    </location>
</feature>
<dbReference type="Pfam" id="PF01544">
    <property type="entry name" value="CorA"/>
    <property type="match status" value="2"/>
</dbReference>
<feature type="region of interest" description="Disordered" evidence="1">
    <location>
        <begin position="1"/>
        <end position="41"/>
    </location>
</feature>
<name>A0A067TP77_GALM3</name>
<evidence type="ECO:0008006" key="5">
    <source>
        <dbReference type="Google" id="ProtNLM"/>
    </source>
</evidence>
<accession>A0A067TP77</accession>
<dbReference type="EMBL" id="KL142367">
    <property type="protein sequence ID" value="KDR84946.1"/>
    <property type="molecule type" value="Genomic_DNA"/>
</dbReference>
<keyword evidence="2" id="KW-1133">Transmembrane helix</keyword>
<dbReference type="HOGENOM" id="CLU_007127_11_2_1"/>
<organism evidence="3 4">
    <name type="scientific">Galerina marginata (strain CBS 339.88)</name>
    <dbReference type="NCBI Taxonomy" id="685588"/>
    <lineage>
        <taxon>Eukaryota</taxon>
        <taxon>Fungi</taxon>
        <taxon>Dikarya</taxon>
        <taxon>Basidiomycota</taxon>
        <taxon>Agaricomycotina</taxon>
        <taxon>Agaricomycetes</taxon>
        <taxon>Agaricomycetidae</taxon>
        <taxon>Agaricales</taxon>
        <taxon>Agaricineae</taxon>
        <taxon>Strophariaceae</taxon>
        <taxon>Galerina</taxon>
    </lineage>
</organism>
<evidence type="ECO:0000256" key="1">
    <source>
        <dbReference type="SAM" id="MobiDB-lite"/>
    </source>
</evidence>
<dbReference type="GO" id="GO:0016020">
    <property type="term" value="C:membrane"/>
    <property type="evidence" value="ECO:0007669"/>
    <property type="project" value="InterPro"/>
</dbReference>
<keyword evidence="2" id="KW-0472">Membrane</keyword>
<dbReference type="OrthoDB" id="29879at2759"/>
<dbReference type="InterPro" id="IPR002523">
    <property type="entry name" value="MgTranspt_CorA/ZnTranspt_ZntB"/>
</dbReference>
<dbReference type="Proteomes" id="UP000027222">
    <property type="component" value="Unassembled WGS sequence"/>
</dbReference>
<dbReference type="InterPro" id="IPR045861">
    <property type="entry name" value="CorA_cytoplasmic_dom"/>
</dbReference>
<feature type="transmembrane region" description="Helical" evidence="2">
    <location>
        <begin position="642"/>
        <end position="662"/>
    </location>
</feature>
<keyword evidence="4" id="KW-1185">Reference proteome</keyword>
<dbReference type="PANTHER" id="PTHR21535">
    <property type="entry name" value="MAGNESIUM AND COBALT TRANSPORT PROTEIN/MITOCHONDRIAL IMPORT INNER MEMBRANE TRANSLOCASE SUBUNIT TIM8"/>
    <property type="match status" value="1"/>
</dbReference>
<dbReference type="CDD" id="cd12829">
    <property type="entry name" value="Alr1p-like"/>
    <property type="match status" value="1"/>
</dbReference>
<gene>
    <name evidence="3" type="ORF">GALMADRAFT_1322166</name>
</gene>
<dbReference type="PANTHER" id="PTHR21535:SF90">
    <property type="entry name" value="CORA METAL ION TRANSPORTER"/>
    <property type="match status" value="1"/>
</dbReference>
<feature type="compositionally biased region" description="Basic and acidic residues" evidence="1">
    <location>
        <begin position="1"/>
        <end position="17"/>
    </location>
</feature>
<feature type="region of interest" description="Disordered" evidence="1">
    <location>
        <begin position="73"/>
        <end position="95"/>
    </location>
</feature>
<feature type="transmembrane region" description="Helical" evidence="2">
    <location>
        <begin position="682"/>
        <end position="704"/>
    </location>
</feature>
<protein>
    <recommendedName>
        <fullName evidence="5">Cora-domain-containing protein</fullName>
    </recommendedName>
</protein>
<evidence type="ECO:0000313" key="3">
    <source>
        <dbReference type="EMBL" id="KDR84946.1"/>
    </source>
</evidence>
<dbReference type="GO" id="GO:0010961">
    <property type="term" value="P:intracellular magnesium ion homeostasis"/>
    <property type="evidence" value="ECO:0007669"/>
    <property type="project" value="TreeGrafter"/>
</dbReference>
<dbReference type="AlphaFoldDB" id="A0A067TP77"/>
<dbReference type="SUPFAM" id="SSF143865">
    <property type="entry name" value="CorA soluble domain-like"/>
    <property type="match status" value="1"/>
</dbReference>
<dbReference type="Gene3D" id="1.20.58.340">
    <property type="entry name" value="Magnesium transport protein CorA, transmembrane region"/>
    <property type="match status" value="2"/>
</dbReference>
<dbReference type="STRING" id="685588.A0A067TP77"/>
<feature type="compositionally biased region" description="Low complexity" evidence="1">
    <location>
        <begin position="32"/>
        <end position="41"/>
    </location>
</feature>
<evidence type="ECO:0000313" key="4">
    <source>
        <dbReference type="Proteomes" id="UP000027222"/>
    </source>
</evidence>
<sequence length="717" mass="80854">MSIHTDRHIDDNNEDIYRGNPPPQDPLDVAPSISSRSLSSSSSSSFSFVAARRIGAIAAKLEHAISRWAKNVRGNSSNASDTSSSSSSTSSTSGSSIMTLTKFQLARRRRRMNRSVSSFRTLQSERDIVARITRIKALEKSRQIPREFGLYLPLSMMPAVPQPQDAQIGSDGVDASRRTTWTASLPLVLAQLDLAMRKPARHHRARPRHKGADLEDVDQSSGTRSPFFTRPHRGSSSVQRSHSASPAGARRAKKGKHRAMPESIVIPKAQQTFEEFQPKPEAWFLDVANPTWADLKAIGKLLHIHPLTLEDILQQDPREKLELFSKLGYYFISFRAIESQGIREKLRREVGLMDASGNRLPVDDGFIGEANVYMAIFKDGMCCFHFTDISEHTNRVRNRLIMLDKVVNKSSDWITHSLLDSIVDSFFPFLEEIEKEVLAIDHIVYTGPSDLFTPSGPPVELVRAITSEFFSKQEDSSTSQQIVIAQPSEKYSPAEQLRNSFRPHFASPRLNIRLLYRRTKRQISIAWHFLWAKSEPPPSSIQLTLRRMARTRKLVTVLGRLLASKSDVITQVRKRLMGTSGGRQSGEEIELSIYMGDVQDHILTLQHSLTHYERMLSQSHPTYLAQLRSMTETAKGGADMKLLYLTVLTVSVLCLQTLTGLFSMNITIPMNVHQPGGPHNVFGIVLALAALIIFAYISLVRHWWRNAKRRRRRAEHL</sequence>
<reference evidence="4" key="1">
    <citation type="journal article" date="2014" name="Proc. Natl. Acad. Sci. U.S.A.">
        <title>Extensive sampling of basidiomycete genomes demonstrates inadequacy of the white-rot/brown-rot paradigm for wood decay fungi.</title>
        <authorList>
            <person name="Riley R."/>
            <person name="Salamov A.A."/>
            <person name="Brown D.W."/>
            <person name="Nagy L.G."/>
            <person name="Floudas D."/>
            <person name="Held B.W."/>
            <person name="Levasseur A."/>
            <person name="Lombard V."/>
            <person name="Morin E."/>
            <person name="Otillar R."/>
            <person name="Lindquist E.A."/>
            <person name="Sun H."/>
            <person name="LaButti K.M."/>
            <person name="Schmutz J."/>
            <person name="Jabbour D."/>
            <person name="Luo H."/>
            <person name="Baker S.E."/>
            <person name="Pisabarro A.G."/>
            <person name="Walton J.D."/>
            <person name="Blanchette R.A."/>
            <person name="Henrissat B."/>
            <person name="Martin F."/>
            <person name="Cullen D."/>
            <person name="Hibbett D.S."/>
            <person name="Grigoriev I.V."/>
        </authorList>
    </citation>
    <scope>NUCLEOTIDE SEQUENCE [LARGE SCALE GENOMIC DNA]</scope>
    <source>
        <strain evidence="4">CBS 339.88</strain>
    </source>
</reference>
<dbReference type="InterPro" id="IPR044089">
    <property type="entry name" value="Alr1-like"/>
</dbReference>
<dbReference type="Gene3D" id="3.30.460.20">
    <property type="entry name" value="CorA soluble domain-like"/>
    <property type="match status" value="1"/>
</dbReference>
<dbReference type="GO" id="GO:0015095">
    <property type="term" value="F:magnesium ion transmembrane transporter activity"/>
    <property type="evidence" value="ECO:0007669"/>
    <property type="project" value="InterPro"/>
</dbReference>
<evidence type="ECO:0000256" key="2">
    <source>
        <dbReference type="SAM" id="Phobius"/>
    </source>
</evidence>